<keyword evidence="2" id="KW-1185">Reference proteome</keyword>
<protein>
    <submittedName>
        <fullName evidence="1">Uncharacterized protein</fullName>
    </submittedName>
</protein>
<dbReference type="EMBL" id="CAQJ01000099">
    <property type="protein sequence ID" value="CCQ91936.1"/>
    <property type="molecule type" value="Genomic_DNA"/>
</dbReference>
<dbReference type="HOGENOM" id="CLU_2684123_0_0_0"/>
<dbReference type="STRING" id="1266370.NITGR_90075"/>
<evidence type="ECO:0000313" key="1">
    <source>
        <dbReference type="EMBL" id="CCQ91936.1"/>
    </source>
</evidence>
<proteinExistence type="predicted"/>
<evidence type="ECO:0000313" key="2">
    <source>
        <dbReference type="Proteomes" id="UP000011704"/>
    </source>
</evidence>
<gene>
    <name evidence="1" type="ORF">NITGR_90075</name>
</gene>
<reference evidence="1 2" key="1">
    <citation type="journal article" date="2013" name="Front. Microbiol.">
        <title>The genome of Nitrospina gracilis illuminates the metabolism and evolution of the major marine nitrite oxidizer.</title>
        <authorList>
            <person name="Luecker S."/>
            <person name="Nowka B."/>
            <person name="Rattei T."/>
            <person name="Spieck E."/>
            <person name="and Daims H."/>
        </authorList>
    </citation>
    <scope>NUCLEOTIDE SEQUENCE [LARGE SCALE GENOMIC DNA]</scope>
    <source>
        <strain evidence="1 2">3/211</strain>
    </source>
</reference>
<organism evidence="1 2">
    <name type="scientific">Nitrospina gracilis (strain 3/211)</name>
    <dbReference type="NCBI Taxonomy" id="1266370"/>
    <lineage>
        <taxon>Bacteria</taxon>
        <taxon>Pseudomonadati</taxon>
        <taxon>Nitrospinota/Tectimicrobiota group</taxon>
        <taxon>Nitrospinota</taxon>
        <taxon>Nitrospinia</taxon>
        <taxon>Nitrospinales</taxon>
        <taxon>Nitrospinaceae</taxon>
        <taxon>Nitrospina</taxon>
    </lineage>
</organism>
<comment type="caution">
    <text evidence="1">The sequence shown here is derived from an EMBL/GenBank/DDBJ whole genome shotgun (WGS) entry which is preliminary data.</text>
</comment>
<name>M1Z2F9_NITG3</name>
<dbReference type="Proteomes" id="UP000011704">
    <property type="component" value="Unassembled WGS sequence"/>
</dbReference>
<accession>M1Z2F9</accession>
<sequence>MDFNKQAVCPEGAATRKCFLSKTILAGFGMGRSMQFPKAVLSLKKDRNGCENGDWTLLTKAPLRGPAKFDQTGC</sequence>
<dbReference type="InParanoid" id="M1Z2F9"/>
<dbReference type="AlphaFoldDB" id="M1Z2F9"/>